<dbReference type="AlphaFoldDB" id="A0A9N9ZZ07"/>
<keyword evidence="6" id="KW-0813">Transport</keyword>
<dbReference type="EC" id="2.3.2.27" evidence="5"/>
<dbReference type="SMART" id="SM00184">
    <property type="entry name" value="RING"/>
    <property type="match status" value="1"/>
</dbReference>
<evidence type="ECO:0000313" key="20">
    <source>
        <dbReference type="EMBL" id="CAH0382658.1"/>
    </source>
</evidence>
<dbReference type="InterPro" id="IPR001841">
    <property type="entry name" value="Znf_RING"/>
</dbReference>
<keyword evidence="7" id="KW-0962">Peroxisome biogenesis</keyword>
<evidence type="ECO:0000256" key="12">
    <source>
        <dbReference type="ARBA" id="ARBA00022786"/>
    </source>
</evidence>
<keyword evidence="16" id="KW-0472">Membrane</keyword>
<evidence type="ECO:0000256" key="17">
    <source>
        <dbReference type="ARBA" id="ARBA00023140"/>
    </source>
</evidence>
<dbReference type="CDD" id="cd16527">
    <property type="entry name" value="RING-HC_PEX10"/>
    <property type="match status" value="1"/>
</dbReference>
<keyword evidence="17" id="KW-0576">Peroxisome</keyword>
<evidence type="ECO:0000313" key="21">
    <source>
        <dbReference type="Proteomes" id="UP001152759"/>
    </source>
</evidence>
<keyword evidence="9" id="KW-0812">Transmembrane</keyword>
<comment type="subcellular location">
    <subcellularLocation>
        <location evidence="2">Peroxisome membrane</location>
        <topology evidence="2">Multi-pass membrane protein</topology>
    </subcellularLocation>
</comment>
<keyword evidence="11 18" id="KW-0863">Zinc-finger</keyword>
<evidence type="ECO:0000256" key="15">
    <source>
        <dbReference type="ARBA" id="ARBA00022989"/>
    </source>
</evidence>
<dbReference type="EMBL" id="OU963871">
    <property type="protein sequence ID" value="CAH0382658.1"/>
    <property type="molecule type" value="Genomic_DNA"/>
</dbReference>
<proteinExistence type="inferred from homology"/>
<evidence type="ECO:0000256" key="1">
    <source>
        <dbReference type="ARBA" id="ARBA00000900"/>
    </source>
</evidence>
<gene>
    <name evidence="20" type="ORF">BEMITA_LOCUS2174</name>
</gene>
<dbReference type="SUPFAM" id="SSF57850">
    <property type="entry name" value="RING/U-box"/>
    <property type="match status" value="1"/>
</dbReference>
<reference evidence="20" key="1">
    <citation type="submission" date="2021-12" db="EMBL/GenBank/DDBJ databases">
        <authorList>
            <person name="King R."/>
        </authorList>
    </citation>
    <scope>NUCLEOTIDE SEQUENCE</scope>
</reference>
<dbReference type="InterPro" id="IPR006845">
    <property type="entry name" value="Pex_N"/>
</dbReference>
<accession>A0A9N9ZZ07</accession>
<feature type="domain" description="RING-type" evidence="19">
    <location>
        <begin position="233"/>
        <end position="271"/>
    </location>
</feature>
<dbReference type="Pfam" id="PF00097">
    <property type="entry name" value="zf-C3HC4"/>
    <property type="match status" value="1"/>
</dbReference>
<keyword evidence="10" id="KW-0479">Metal-binding</keyword>
<keyword evidence="12" id="KW-0833">Ubl conjugation pathway</keyword>
<dbReference type="PANTHER" id="PTHR23350:SF0">
    <property type="entry name" value="PEROXISOME BIOGENESIS FACTOR 10"/>
    <property type="match status" value="1"/>
</dbReference>
<evidence type="ECO:0000256" key="2">
    <source>
        <dbReference type="ARBA" id="ARBA00004585"/>
    </source>
</evidence>
<protein>
    <recommendedName>
        <fullName evidence="5">RING-type E3 ubiquitin transferase</fullName>
        <ecNumber evidence="5">2.3.2.27</ecNumber>
    </recommendedName>
</protein>
<evidence type="ECO:0000256" key="4">
    <source>
        <dbReference type="ARBA" id="ARBA00008704"/>
    </source>
</evidence>
<keyword evidence="14" id="KW-0653">Protein transport</keyword>
<dbReference type="PROSITE" id="PS50089">
    <property type="entry name" value="ZF_RING_2"/>
    <property type="match status" value="1"/>
</dbReference>
<evidence type="ECO:0000256" key="6">
    <source>
        <dbReference type="ARBA" id="ARBA00022448"/>
    </source>
</evidence>
<dbReference type="GO" id="GO:0061630">
    <property type="term" value="F:ubiquitin protein ligase activity"/>
    <property type="evidence" value="ECO:0007669"/>
    <property type="project" value="UniProtKB-EC"/>
</dbReference>
<name>A0A9N9ZZ07_BEMTA</name>
<evidence type="ECO:0000256" key="16">
    <source>
        <dbReference type="ARBA" id="ARBA00023136"/>
    </source>
</evidence>
<dbReference type="PANTHER" id="PTHR23350">
    <property type="entry name" value="PEROXISOME ASSEMBLY PROTEIN 10"/>
    <property type="match status" value="1"/>
</dbReference>
<dbReference type="GO" id="GO:0005778">
    <property type="term" value="C:peroxisomal membrane"/>
    <property type="evidence" value="ECO:0007669"/>
    <property type="project" value="UniProtKB-SubCell"/>
</dbReference>
<keyword evidence="21" id="KW-1185">Reference proteome</keyword>
<keyword evidence="15" id="KW-1133">Transmembrane helix</keyword>
<organism evidence="20 21">
    <name type="scientific">Bemisia tabaci</name>
    <name type="common">Sweetpotato whitefly</name>
    <name type="synonym">Aleurodes tabaci</name>
    <dbReference type="NCBI Taxonomy" id="7038"/>
    <lineage>
        <taxon>Eukaryota</taxon>
        <taxon>Metazoa</taxon>
        <taxon>Ecdysozoa</taxon>
        <taxon>Arthropoda</taxon>
        <taxon>Hexapoda</taxon>
        <taxon>Insecta</taxon>
        <taxon>Pterygota</taxon>
        <taxon>Neoptera</taxon>
        <taxon>Paraneoptera</taxon>
        <taxon>Hemiptera</taxon>
        <taxon>Sternorrhyncha</taxon>
        <taxon>Aleyrodoidea</taxon>
        <taxon>Aleyrodidae</taxon>
        <taxon>Aleyrodinae</taxon>
        <taxon>Bemisia</taxon>
    </lineage>
</organism>
<evidence type="ECO:0000256" key="7">
    <source>
        <dbReference type="ARBA" id="ARBA00022593"/>
    </source>
</evidence>
<dbReference type="KEGG" id="btab:109038301"/>
<evidence type="ECO:0000256" key="9">
    <source>
        <dbReference type="ARBA" id="ARBA00022692"/>
    </source>
</evidence>
<evidence type="ECO:0000256" key="5">
    <source>
        <dbReference type="ARBA" id="ARBA00012483"/>
    </source>
</evidence>
<evidence type="ECO:0000256" key="14">
    <source>
        <dbReference type="ARBA" id="ARBA00022927"/>
    </source>
</evidence>
<evidence type="ECO:0000256" key="18">
    <source>
        <dbReference type="PROSITE-ProRule" id="PRU00175"/>
    </source>
</evidence>
<evidence type="ECO:0000256" key="13">
    <source>
        <dbReference type="ARBA" id="ARBA00022833"/>
    </source>
</evidence>
<dbReference type="Gene3D" id="3.30.40.10">
    <property type="entry name" value="Zinc/RING finger domain, C3HC4 (zinc finger)"/>
    <property type="match status" value="1"/>
</dbReference>
<dbReference type="PROSITE" id="PS00518">
    <property type="entry name" value="ZF_RING_1"/>
    <property type="match status" value="1"/>
</dbReference>
<dbReference type="InterPro" id="IPR017907">
    <property type="entry name" value="Znf_RING_CS"/>
</dbReference>
<evidence type="ECO:0000256" key="8">
    <source>
        <dbReference type="ARBA" id="ARBA00022679"/>
    </source>
</evidence>
<keyword evidence="8" id="KW-0808">Transferase</keyword>
<dbReference type="GO" id="GO:0008270">
    <property type="term" value="F:zinc ion binding"/>
    <property type="evidence" value="ECO:0007669"/>
    <property type="project" value="UniProtKB-KW"/>
</dbReference>
<comment type="pathway">
    <text evidence="3">Protein modification; protein ubiquitination.</text>
</comment>
<dbReference type="GO" id="GO:0016558">
    <property type="term" value="P:protein import into peroxisome matrix"/>
    <property type="evidence" value="ECO:0007669"/>
    <property type="project" value="InterPro"/>
</dbReference>
<dbReference type="Proteomes" id="UP001152759">
    <property type="component" value="Chromosome 10"/>
</dbReference>
<dbReference type="InterPro" id="IPR018957">
    <property type="entry name" value="Znf_C3HC4_RING-type"/>
</dbReference>
<comment type="catalytic activity">
    <reaction evidence="1">
        <text>S-ubiquitinyl-[E2 ubiquitin-conjugating enzyme]-L-cysteine + [acceptor protein]-L-lysine = [E2 ubiquitin-conjugating enzyme]-L-cysteine + N(6)-ubiquitinyl-[acceptor protein]-L-lysine.</text>
        <dbReference type="EC" id="2.3.2.27"/>
    </reaction>
</comment>
<dbReference type="InterPro" id="IPR025654">
    <property type="entry name" value="PEX2/10"/>
</dbReference>
<evidence type="ECO:0000256" key="11">
    <source>
        <dbReference type="ARBA" id="ARBA00022771"/>
    </source>
</evidence>
<dbReference type="InterPro" id="IPR013083">
    <property type="entry name" value="Znf_RING/FYVE/PHD"/>
</dbReference>
<comment type="similarity">
    <text evidence="4">Belongs to the pex2/pex10/pex12 family.</text>
</comment>
<keyword evidence="13" id="KW-0862">Zinc</keyword>
<evidence type="ECO:0000256" key="3">
    <source>
        <dbReference type="ARBA" id="ARBA00004906"/>
    </source>
</evidence>
<evidence type="ECO:0000256" key="10">
    <source>
        <dbReference type="ARBA" id="ARBA00022723"/>
    </source>
</evidence>
<sequence length="284" mass="32777">MPVFSRARPAEILRAAQKDDLIKRNINSSLNDLVYKALGSRSFLRYHDYIPLLADFLYSFVTTLSGLQTLGEEYTGIVQVTSELRAVPSPFRRLLMVTAKAVGSFFILYLLKYIRQFVNKNPNIRPEAKVTLAQSLDFLESILPLVLLSHKALFYFTGNFYDFPKRITGIHYVLVHRWLREDQPLYGFKVLGFTAVLHIFLQAVFNTKQWWQSQKRVAAENSENAYSVIKYKCPLCMDDLRQPSATLCGHLFCWNCILDWVQGNQRCPVCRVDITPSRIVPLQN</sequence>
<evidence type="ECO:0000259" key="19">
    <source>
        <dbReference type="PROSITE" id="PS50089"/>
    </source>
</evidence>
<dbReference type="Pfam" id="PF04757">
    <property type="entry name" value="Pex2_Pex12"/>
    <property type="match status" value="1"/>
</dbReference>